<dbReference type="PANTHER" id="PTHR34293">
    <property type="entry name" value="HTH-TYPE TRANSCRIPTIONAL REGULATOR TRMBL2"/>
    <property type="match status" value="1"/>
</dbReference>
<feature type="domain" description="Transcription regulator TrmB N-terminal" evidence="1">
    <location>
        <begin position="10"/>
        <end position="61"/>
    </location>
</feature>
<evidence type="ECO:0000259" key="1">
    <source>
        <dbReference type="Pfam" id="PF01978"/>
    </source>
</evidence>
<dbReference type="EMBL" id="JYNZ01000004">
    <property type="protein sequence ID" value="KXK26146.1"/>
    <property type="molecule type" value="Genomic_DNA"/>
</dbReference>
<comment type="caution">
    <text evidence="2">The sequence shown here is derived from an EMBL/GenBank/DDBJ whole genome shotgun (WGS) entry which is preliminary data.</text>
</comment>
<gene>
    <name evidence="2" type="ORF">TR69_WS6001001140</name>
</gene>
<dbReference type="PANTHER" id="PTHR34293:SF1">
    <property type="entry name" value="HTH-TYPE TRANSCRIPTIONAL REGULATOR TRMBL2"/>
    <property type="match status" value="1"/>
</dbReference>
<evidence type="ECO:0000313" key="3">
    <source>
        <dbReference type="Proteomes" id="UP000070457"/>
    </source>
</evidence>
<dbReference type="InterPro" id="IPR002831">
    <property type="entry name" value="Tscrpt_reg_TrmB_N"/>
</dbReference>
<dbReference type="Pfam" id="PF01978">
    <property type="entry name" value="TrmB"/>
    <property type="match status" value="1"/>
</dbReference>
<dbReference type="Gene3D" id="1.10.10.10">
    <property type="entry name" value="Winged helix-like DNA-binding domain superfamily/Winged helix DNA-binding domain"/>
    <property type="match status" value="1"/>
</dbReference>
<dbReference type="STRING" id="1617426.TR69_WS6001001140"/>
<dbReference type="InterPro" id="IPR051797">
    <property type="entry name" value="TrmB-like"/>
</dbReference>
<dbReference type="InterPro" id="IPR036388">
    <property type="entry name" value="WH-like_DNA-bd_sf"/>
</dbReference>
<dbReference type="SUPFAM" id="SSF46785">
    <property type="entry name" value="Winged helix' DNA-binding domain"/>
    <property type="match status" value="1"/>
</dbReference>
<reference evidence="2 3" key="1">
    <citation type="submission" date="2015-02" db="EMBL/GenBank/DDBJ databases">
        <title>Improved understanding of the partial-nitritation anammox process through 23 genomes representing the majority of the microbial community.</title>
        <authorList>
            <person name="Speth D.R."/>
            <person name="In T Zandt M."/>
            <person name="Guerrero Cruz S."/>
            <person name="Jetten M.S."/>
            <person name="Dutilh B.E."/>
        </authorList>
    </citation>
    <scope>NUCLEOTIDE SEQUENCE [LARGE SCALE GENOMIC DNA]</scope>
    <source>
        <strain evidence="2">OLB20</strain>
    </source>
</reference>
<proteinExistence type="predicted"/>
<evidence type="ECO:0000313" key="2">
    <source>
        <dbReference type="EMBL" id="KXK26146.1"/>
    </source>
</evidence>
<protein>
    <submittedName>
        <fullName evidence="2">Sugar-specific transcriptional regulator TrmB</fullName>
    </submittedName>
</protein>
<name>A0A136LWY6_9BACT</name>
<dbReference type="InterPro" id="IPR036390">
    <property type="entry name" value="WH_DNA-bd_sf"/>
</dbReference>
<dbReference type="AlphaFoldDB" id="A0A136LWY6"/>
<organism evidence="2 3">
    <name type="scientific">candidate division WS6 bacterium OLB20</name>
    <dbReference type="NCBI Taxonomy" id="1617426"/>
    <lineage>
        <taxon>Bacteria</taxon>
        <taxon>Candidatus Dojkabacteria</taxon>
    </lineage>
</organism>
<accession>A0A136LWY6</accession>
<sequence>MDLTPVFTFIGFSEQHARLYAALLEFGPLTVSELADKSGVPRSSCYDYLPDLIKQRLVRELAADKRIEACDPMRLKQIYKEYTSRLAREDRDFWEQYTLAESRFKEQHRQKSVRYVTGMSQITELITSLNDHEIVAIVKQGSFDTLPPMLREKLLLFIARNEEKVTRLPGIDKKGTALRIHTMTSLIHINPAKVRAGIITDPDVLELETAMWDMFSSREADREQVVSGY</sequence>
<dbReference type="Proteomes" id="UP000070457">
    <property type="component" value="Unassembled WGS sequence"/>
</dbReference>